<evidence type="ECO:0008006" key="3">
    <source>
        <dbReference type="Google" id="ProtNLM"/>
    </source>
</evidence>
<dbReference type="Proteomes" id="UP000228781">
    <property type="component" value="Unassembled WGS sequence"/>
</dbReference>
<gene>
    <name evidence="1" type="ORF">CO059_00065</name>
</gene>
<accession>A0A2M8EKG4</accession>
<organism evidence="1 2">
    <name type="scientific">candidate division WWE3 bacterium CG_4_9_14_0_2_um_filter_48_10</name>
    <dbReference type="NCBI Taxonomy" id="1975078"/>
    <lineage>
        <taxon>Bacteria</taxon>
        <taxon>Katanobacteria</taxon>
    </lineage>
</organism>
<evidence type="ECO:0000313" key="1">
    <source>
        <dbReference type="EMBL" id="PJC23224.1"/>
    </source>
</evidence>
<reference evidence="2" key="1">
    <citation type="submission" date="2017-09" db="EMBL/GenBank/DDBJ databases">
        <title>Depth-based differentiation of microbial function through sediment-hosted aquifers and enrichment of novel symbionts in the deep terrestrial subsurface.</title>
        <authorList>
            <person name="Probst A.J."/>
            <person name="Ladd B."/>
            <person name="Jarett J.K."/>
            <person name="Geller-Mcgrath D.E."/>
            <person name="Sieber C.M.K."/>
            <person name="Emerson J.B."/>
            <person name="Anantharaman K."/>
            <person name="Thomas B.C."/>
            <person name="Malmstrom R."/>
            <person name="Stieglmeier M."/>
            <person name="Klingl A."/>
            <person name="Woyke T."/>
            <person name="Ryan C.M."/>
            <person name="Banfield J.F."/>
        </authorList>
    </citation>
    <scope>NUCLEOTIDE SEQUENCE [LARGE SCALE GENOMIC DNA]</scope>
</reference>
<feature type="non-terminal residue" evidence="1">
    <location>
        <position position="124"/>
    </location>
</feature>
<sequence length="124" mass="14470">MELKYPIFLLLVVVALATLLLVPQKPEVIEEGPYEIEFGVSFSPLYAESLGLDPQKTYQAILDELHPKSVRLPVYWSEVERENDQFNFREVDWYLQEAGKRGVKAVLAVGYRNFRYPECYPPDW</sequence>
<comment type="caution">
    <text evidence="1">The sequence shown here is derived from an EMBL/GenBank/DDBJ whole genome shotgun (WGS) entry which is preliminary data.</text>
</comment>
<proteinExistence type="predicted"/>
<dbReference type="Gene3D" id="3.20.20.80">
    <property type="entry name" value="Glycosidases"/>
    <property type="match status" value="1"/>
</dbReference>
<protein>
    <recommendedName>
        <fullName evidence="3">Glycoside hydrolase family 42 N-terminal domain-containing protein</fullName>
    </recommendedName>
</protein>
<dbReference type="InterPro" id="IPR017853">
    <property type="entry name" value="GH"/>
</dbReference>
<name>A0A2M8EKG4_UNCKA</name>
<evidence type="ECO:0000313" key="2">
    <source>
        <dbReference type="Proteomes" id="UP000228781"/>
    </source>
</evidence>
<dbReference type="EMBL" id="PFSK01000002">
    <property type="protein sequence ID" value="PJC23224.1"/>
    <property type="molecule type" value="Genomic_DNA"/>
</dbReference>
<dbReference type="SUPFAM" id="SSF51445">
    <property type="entry name" value="(Trans)glycosidases"/>
    <property type="match status" value="1"/>
</dbReference>
<dbReference type="AlphaFoldDB" id="A0A2M8EKG4"/>